<reference evidence="1" key="1">
    <citation type="submission" date="2022-10" db="EMBL/GenBank/DDBJ databases">
        <title>The complete genomes of actinobacterial strains from the NBC collection.</title>
        <authorList>
            <person name="Joergensen T.S."/>
            <person name="Alvarez Arevalo M."/>
            <person name="Sterndorff E.B."/>
            <person name="Faurdal D."/>
            <person name="Vuksanovic O."/>
            <person name="Mourched A.-S."/>
            <person name="Charusanti P."/>
            <person name="Shaw S."/>
            <person name="Blin K."/>
            <person name="Weber T."/>
        </authorList>
    </citation>
    <scope>NUCLEOTIDE SEQUENCE [LARGE SCALE GENOMIC DNA]</scope>
    <source>
        <strain evidence="1">NBC 01686</strain>
    </source>
</reference>
<evidence type="ECO:0000313" key="1">
    <source>
        <dbReference type="EMBL" id="WUU56598.1"/>
    </source>
</evidence>
<protein>
    <submittedName>
        <fullName evidence="1">Uncharacterized protein</fullName>
    </submittedName>
</protein>
<sequence>MSTSITYLIRVDETTYIESFPSEVAFLLSLGLTLDIRIVEASK</sequence>
<dbReference type="RefSeq" id="WP_395759458.1">
    <property type="nucleotide sequence ID" value="NZ_CP109207.1"/>
</dbReference>
<gene>
    <name evidence="1" type="ORF">OIE82_27030</name>
</gene>
<proteinExistence type="predicted"/>
<organism evidence="1">
    <name type="scientific">Streptomyces althioticus</name>
    <dbReference type="NCBI Taxonomy" id="83380"/>
    <lineage>
        <taxon>Bacteria</taxon>
        <taxon>Bacillati</taxon>
        <taxon>Actinomycetota</taxon>
        <taxon>Actinomycetes</taxon>
        <taxon>Kitasatosporales</taxon>
        <taxon>Streptomycetaceae</taxon>
        <taxon>Streptomyces</taxon>
        <taxon>Streptomyces althioticus group</taxon>
    </lineage>
</organism>
<dbReference type="EMBL" id="CP109207">
    <property type="protein sequence ID" value="WUU56598.1"/>
    <property type="molecule type" value="Genomic_DNA"/>
</dbReference>
<accession>A0ABZ1YE49</accession>
<name>A0ABZ1YE49_9ACTN</name>